<evidence type="ECO:0000256" key="1">
    <source>
        <dbReference type="RuleBase" id="RU367033"/>
    </source>
</evidence>
<accession>A0A8J9Z792</accession>
<comment type="caution">
    <text evidence="1">Lacks conserved residue(s) required for the propagation of feature annotation.</text>
</comment>
<dbReference type="Pfam" id="PF00791">
    <property type="entry name" value="ZU5"/>
    <property type="match status" value="1"/>
</dbReference>
<feature type="domain" description="ZU5" evidence="2">
    <location>
        <begin position="434"/>
        <end position="572"/>
    </location>
</feature>
<dbReference type="Proteomes" id="UP000838412">
    <property type="component" value="Chromosome 16"/>
</dbReference>
<protein>
    <recommendedName>
        <fullName evidence="1">Netrin receptor UNC5</fullName>
    </recommendedName>
</protein>
<dbReference type="SMART" id="SM00218">
    <property type="entry name" value="ZU5"/>
    <property type="match status" value="1"/>
</dbReference>
<dbReference type="AlphaFoldDB" id="A0A8J9Z792"/>
<feature type="transmembrane region" description="Helical" evidence="1">
    <location>
        <begin position="247"/>
        <end position="269"/>
    </location>
</feature>
<dbReference type="OrthoDB" id="49113at2759"/>
<keyword evidence="4" id="KW-1185">Reference proteome</keyword>
<feature type="transmembrane region" description="Helical" evidence="1">
    <location>
        <begin position="213"/>
        <end position="235"/>
    </location>
</feature>
<organism evidence="3 4">
    <name type="scientific">Branchiostoma lanceolatum</name>
    <name type="common">Common lancelet</name>
    <name type="synonym">Amphioxus lanceolatum</name>
    <dbReference type="NCBI Taxonomy" id="7740"/>
    <lineage>
        <taxon>Eukaryota</taxon>
        <taxon>Metazoa</taxon>
        <taxon>Chordata</taxon>
        <taxon>Cephalochordata</taxon>
        <taxon>Leptocardii</taxon>
        <taxon>Amphioxiformes</taxon>
        <taxon>Branchiostomatidae</taxon>
        <taxon>Branchiostoma</taxon>
    </lineage>
</organism>
<feature type="transmembrane region" description="Helical" evidence="1">
    <location>
        <begin position="139"/>
        <end position="160"/>
    </location>
</feature>
<dbReference type="GO" id="GO:0005886">
    <property type="term" value="C:plasma membrane"/>
    <property type="evidence" value="ECO:0007669"/>
    <property type="project" value="UniProtKB-SubCell"/>
</dbReference>
<keyword evidence="1" id="KW-0472">Membrane</keyword>
<dbReference type="EMBL" id="OV696701">
    <property type="protein sequence ID" value="CAH1248596.1"/>
    <property type="molecule type" value="Genomic_DNA"/>
</dbReference>
<feature type="transmembrane region" description="Helical" evidence="1">
    <location>
        <begin position="180"/>
        <end position="201"/>
    </location>
</feature>
<dbReference type="PANTHER" id="PTHR12582:SF47">
    <property type="entry name" value="NETRIN RECEPTOR UNC-5"/>
    <property type="match status" value="1"/>
</dbReference>
<evidence type="ECO:0000259" key="2">
    <source>
        <dbReference type="PROSITE" id="PS51145"/>
    </source>
</evidence>
<feature type="transmembrane region" description="Helical" evidence="1">
    <location>
        <begin position="281"/>
        <end position="302"/>
    </location>
</feature>
<keyword evidence="1" id="KW-0393">Immunoglobulin domain</keyword>
<dbReference type="Gene3D" id="2.60.220.30">
    <property type="match status" value="2"/>
</dbReference>
<feature type="transmembrane region" description="Helical" evidence="1">
    <location>
        <begin position="74"/>
        <end position="97"/>
    </location>
</feature>
<dbReference type="InterPro" id="IPR037936">
    <property type="entry name" value="UNC5A-D"/>
</dbReference>
<feature type="transmembrane region" description="Helical" evidence="1">
    <location>
        <begin position="109"/>
        <end position="127"/>
    </location>
</feature>
<gene>
    <name evidence="3" type="primary">NEURL4</name>
    <name evidence="3" type="ORF">BLAG_LOCUS9918</name>
</gene>
<evidence type="ECO:0000313" key="3">
    <source>
        <dbReference type="EMBL" id="CAH1248596.1"/>
    </source>
</evidence>
<dbReference type="PANTHER" id="PTHR12582">
    <property type="entry name" value="NETRIN RECEPTOR UNC5"/>
    <property type="match status" value="1"/>
</dbReference>
<dbReference type="PROSITE" id="PS51145">
    <property type="entry name" value="ZU5"/>
    <property type="match status" value="1"/>
</dbReference>
<proteinExistence type="inferred from homology"/>
<reference evidence="3" key="1">
    <citation type="submission" date="2022-01" db="EMBL/GenBank/DDBJ databases">
        <authorList>
            <person name="Braso-Vives M."/>
        </authorList>
    </citation>
    <scope>NUCLEOTIDE SEQUENCE</scope>
</reference>
<comment type="similarity">
    <text evidence="1">Belongs to the unc-5 family.</text>
</comment>
<evidence type="ECO:0000313" key="4">
    <source>
        <dbReference type="Proteomes" id="UP000838412"/>
    </source>
</evidence>
<dbReference type="InterPro" id="IPR000906">
    <property type="entry name" value="ZU5_dom"/>
</dbReference>
<comment type="function">
    <text evidence="1">Receptor for netrin required for axon guidance. Mediates axon repulsion of neuronal growth cones in the developing nervous system upon ligand binding.</text>
</comment>
<name>A0A8J9Z792_BRALA</name>
<sequence>MSLMSSFMKDGCRFCGLYGGPNVYSLVKRAPHESDDATFWEERRIFFDIFRQLATLFAAKTFFPSHSAQAEMPFIVAIVYIVAFDALVSIAYSMWMRRVEFQRLYNNHAAFYATLTAFSVGFTLQLLITSHHDHLKNALVINILRPIYGILFFIITWIVIINMHHDQNGDNEWWKAISGLVKRLMPVLWMISVAKMCYLYVPTLLNTTYTTAPCSLSAALTPLWLILTCSLIVTHTEVSKILQKEELLHIIPDTIYLYGICCSVVVLKLNCDVHWASVNTLLHWSPLWPLLIANFLGIIGYYKLCSHCCLTCKVQEEATAKERQRQAQEQVTLEVMSQIVDKVCTTVAKSVAIEVKEEEQVQGRVTVEVMSQIMAEVSTTLATSVAKEVNEDEIYEAEIMLITDEVLKKMAKSVVNEVNEEERLGETLPEEYDTEFRYGVDVTVTTSQSIGLPAGCNIVIPPGAVKEATVITSAAINPHGFSGNIKLKNNELLVSDIIEMGPTGTTFAKPVQLKIPHSLPKFDKEREYVVMMSSNDGLTWEELRTLSQEELGQRYVVVETIHFTAFVVVAKPLKHKHRVKSGEPTKIKSSPQTGVEVSFPKGCIPEDHPVSFEVTPVDEDTLKCAGLKASKTLASTTSMSHIVRFFEGSDLVLNSPATIVIPLTSSPDGPGHVRVLSCDEEGEWEDITHKVDDVILEESRVLFKTDQLSAGFVVVRCNDASKAVKIADFMASNIQSKNVSTLIFKKWKEPREAGIMTVSMECVLADSVEDRIHYATIKEGYELQDGTPTPSVVMVENETLCAIFQGNIRPDVEPVDGLYGVDFTFFCERKGVLQYNVKVLDENDPFCIVDIHSGPRANIHRSWDYGACLTPLATASISKPKGITCVNWLACRRFKNTLGIEDHYFYIEKDKCFCESCHRDRGDQHCRMRGKPPMKYGVPVGWCRFGLSLNQAFKDRQLRVFEDWHRAYHGTNSDTLVKILRSSSQLLMPGDVTLGGYRLGEKPGHFTPKRKPDGFDTQQVFVTPSVKYAGLDAYAPPQRYKDSTDNKEYNVRVAFQLFMRPRSYKVGPETVGATRRGYKIDPLFSNDELEWFTKERGGHALHGLLVKFDPV</sequence>
<keyword evidence="1" id="KW-0675">Receptor</keyword>
<keyword evidence="1" id="KW-0812">Transmembrane</keyword>
<dbReference type="GO" id="GO:0005042">
    <property type="term" value="F:netrin receptor activity"/>
    <property type="evidence" value="ECO:0007669"/>
    <property type="project" value="UniProtKB-UniRule"/>
</dbReference>
<keyword evidence="1" id="KW-1133">Transmembrane helix</keyword>
<comment type="subcellular location">
    <subcellularLocation>
        <location evidence="1">Cell membrane</location>
        <topology evidence="1">Single-pass type I membrane protein</topology>
    </subcellularLocation>
</comment>
<keyword evidence="1" id="KW-0217">Developmental protein</keyword>